<accession>A0A077KC96</accession>
<dbReference type="RefSeq" id="YP_009126626.1">
    <property type="nucleotide sequence ID" value="NC_026611.1"/>
</dbReference>
<dbReference type="InterPro" id="IPR003497">
    <property type="entry name" value="BRO_N_domain"/>
</dbReference>
<dbReference type="OrthoDB" id="5682at10239"/>
<sequence>MLSRNSKAPTAGTVEASILTTIGDQTDMKTIAKASADFTMFKFGDKEIRVLSKDGEPWFVAKDVCDSLGLVNSRKALISLDDDEKGVTLSYTLKGNQEVAIVSESGMYTLVLRCRDAIKPGTVPHTFRKWVTSEVLPTIRKTGEYQASKPRQTTATQLTPLRQTVERLITTGLGRIYPDIWKLVHHRFEVEHINQLTKSQVTEAIEYLDALEGEYISKHQSEERWCNAKELDFKLEMIDRIWQSAKEDIAKFDPNMSRYLDGSMNMLAMYSSSLKGKGICSDGRKLKKVAR</sequence>
<dbReference type="PANTHER" id="PTHR36180">
    <property type="entry name" value="DNA-BINDING PROTEIN-RELATED-RELATED"/>
    <property type="match status" value="1"/>
</dbReference>
<dbReference type="Proteomes" id="UP000202039">
    <property type="component" value="Segment"/>
</dbReference>
<dbReference type="Pfam" id="PF02498">
    <property type="entry name" value="Bro-N"/>
    <property type="match status" value="1"/>
</dbReference>
<organism evidence="2 3">
    <name type="scientific">Edwardsiella phage GF-2</name>
    <dbReference type="NCBI Taxonomy" id="1537091"/>
    <lineage>
        <taxon>Viruses</taxon>
        <taxon>Duplodnaviria</taxon>
        <taxon>Heunggongvirae</taxon>
        <taxon>Uroviricota</taxon>
        <taxon>Caudoviricetes</taxon>
        <taxon>Gofduovirus</taxon>
        <taxon>Gofduovirus GF2</taxon>
    </lineage>
</organism>
<name>A0A077KC96_9CAUD</name>
<evidence type="ECO:0000313" key="2">
    <source>
        <dbReference type="EMBL" id="BAP28894.1"/>
    </source>
</evidence>
<protein>
    <submittedName>
        <fullName evidence="2">Putative antirepressor protein Ant</fullName>
    </submittedName>
</protein>
<reference evidence="2 3" key="1">
    <citation type="journal article" date="2015" name="Arch. Virol.">
        <title>Full-genome sequence of a novel myovirus, GF-2, infecting Edwardsiella tarda: comparison with other Edwardsiella myoviral genomes.</title>
        <authorList>
            <person name="Yasuike M."/>
            <person name="Nishiki I."/>
            <person name="Iwasaki Y."/>
            <person name="Nakamura Y."/>
            <person name="Fujiwara A."/>
            <person name="Sugaya E."/>
            <person name="Kawato Y."/>
            <person name="Nagai S."/>
            <person name="Kobayashi T."/>
            <person name="Ototake M."/>
            <person name="Nakai T."/>
        </authorList>
    </citation>
    <scope>NUCLEOTIDE SEQUENCE [LARGE SCALE GENOMIC DNA]</scope>
</reference>
<proteinExistence type="predicted"/>
<keyword evidence="3" id="KW-1185">Reference proteome</keyword>
<dbReference type="KEGG" id="vg:23681445"/>
<dbReference type="PROSITE" id="PS51750">
    <property type="entry name" value="BRO_N"/>
    <property type="match status" value="1"/>
</dbReference>
<dbReference type="SMART" id="SM01040">
    <property type="entry name" value="Bro-N"/>
    <property type="match status" value="1"/>
</dbReference>
<evidence type="ECO:0000313" key="3">
    <source>
        <dbReference type="Proteomes" id="UP000202039"/>
    </source>
</evidence>
<dbReference type="PANTHER" id="PTHR36180:SF2">
    <property type="entry name" value="BRO FAMILY PROTEIN"/>
    <property type="match status" value="1"/>
</dbReference>
<dbReference type="GeneID" id="23681445"/>
<dbReference type="EMBL" id="AP014629">
    <property type="protein sequence ID" value="BAP28894.1"/>
    <property type="molecule type" value="Genomic_DNA"/>
</dbReference>
<evidence type="ECO:0000259" key="1">
    <source>
        <dbReference type="PROSITE" id="PS51750"/>
    </source>
</evidence>
<feature type="domain" description="Bro-N" evidence="1">
    <location>
        <begin position="28"/>
        <end position="143"/>
    </location>
</feature>